<protein>
    <recommendedName>
        <fullName evidence="4">3-keto-disaccharide hydrolase domain-containing protein</fullName>
    </recommendedName>
</protein>
<gene>
    <name evidence="2" type="ORF">ACFPN2_00225</name>
</gene>
<evidence type="ECO:0000313" key="3">
    <source>
        <dbReference type="Proteomes" id="UP001595904"/>
    </source>
</evidence>
<dbReference type="EMBL" id="JBHSDU010000001">
    <property type="protein sequence ID" value="MFC4307493.1"/>
    <property type="molecule type" value="Genomic_DNA"/>
</dbReference>
<evidence type="ECO:0000313" key="2">
    <source>
        <dbReference type="EMBL" id="MFC4307493.1"/>
    </source>
</evidence>
<proteinExistence type="predicted"/>
<evidence type="ECO:0008006" key="4">
    <source>
        <dbReference type="Google" id="ProtNLM"/>
    </source>
</evidence>
<evidence type="ECO:0000256" key="1">
    <source>
        <dbReference type="SAM" id="SignalP"/>
    </source>
</evidence>
<organism evidence="2 3">
    <name type="scientific">Steroidobacter flavus</name>
    <dbReference type="NCBI Taxonomy" id="1842136"/>
    <lineage>
        <taxon>Bacteria</taxon>
        <taxon>Pseudomonadati</taxon>
        <taxon>Pseudomonadota</taxon>
        <taxon>Gammaproteobacteria</taxon>
        <taxon>Steroidobacterales</taxon>
        <taxon>Steroidobacteraceae</taxon>
        <taxon>Steroidobacter</taxon>
    </lineage>
</organism>
<keyword evidence="3" id="KW-1185">Reference proteome</keyword>
<sequence length="539" mass="57056">MAHVLRKNGTAAFIALTLASATAHAAVQVDNFNRANATPLGGNWETITANGLNLASNQVTGSTGLAVSGWKAASFAFAADQSSEVKVLVPGDYDDAGIGVRLSSTGGGQGYVAQYRAGDGRVYVSRLTAGALTTLIAPVVSWTSGDVLKLTVTGTMLEVFRNGVSIGSTTDSTHASGQPGLVYQLDNLNVTRLDDWQGQDGSSGSVDGVVLSGGVLTITKTAGGFGTKSMAAPFHYQDYDSEVDNTRIDAIAPYEAPDPAPSASILPRISTDRAHNGTKAVKQIYPVVLPDQGTFPKVGISELNSLELYVSFWGYWERTSGSGDYGGIFKLVRAGSFPWYHSSPAFYESHGGHDSSGVTTANDTGFNTPLAGTTYVPYLGDPPPQGFDAGGWHFFEYYYRLSNPAGSANGAFQSTINGTKNADFTANTTRDAGSSALIDYTMTLFDGMDSNTDDAYEVFQDEFYVDTSPKKVIVTNSSVGPRAPNSSNFAIQIPISWSDTKIEATFNQSGFACGSTGHVWVFTAFDTYTYEGQFTLPSC</sequence>
<accession>A0ABV8SLK3</accession>
<comment type="caution">
    <text evidence="2">The sequence shown here is derived from an EMBL/GenBank/DDBJ whole genome shotgun (WGS) entry which is preliminary data.</text>
</comment>
<keyword evidence="1" id="KW-0732">Signal</keyword>
<dbReference type="Gene3D" id="2.60.120.560">
    <property type="entry name" value="Exo-inulinase, domain 1"/>
    <property type="match status" value="1"/>
</dbReference>
<feature type="signal peptide" evidence="1">
    <location>
        <begin position="1"/>
        <end position="25"/>
    </location>
</feature>
<feature type="chain" id="PRO_5045534696" description="3-keto-disaccharide hydrolase domain-containing protein" evidence="1">
    <location>
        <begin position="26"/>
        <end position="539"/>
    </location>
</feature>
<reference evidence="3" key="1">
    <citation type="journal article" date="2019" name="Int. J. Syst. Evol. Microbiol.">
        <title>The Global Catalogue of Microorganisms (GCM) 10K type strain sequencing project: providing services to taxonomists for standard genome sequencing and annotation.</title>
        <authorList>
            <consortium name="The Broad Institute Genomics Platform"/>
            <consortium name="The Broad Institute Genome Sequencing Center for Infectious Disease"/>
            <person name="Wu L."/>
            <person name="Ma J."/>
        </authorList>
    </citation>
    <scope>NUCLEOTIDE SEQUENCE [LARGE SCALE GENOMIC DNA]</scope>
    <source>
        <strain evidence="3">CGMCC 1.10759</strain>
    </source>
</reference>
<dbReference type="Gene3D" id="2.60.120.200">
    <property type="match status" value="1"/>
</dbReference>
<dbReference type="RefSeq" id="WP_380593805.1">
    <property type="nucleotide sequence ID" value="NZ_JBHSDU010000001.1"/>
</dbReference>
<name>A0ABV8SLK3_9GAMM</name>
<dbReference type="Proteomes" id="UP001595904">
    <property type="component" value="Unassembled WGS sequence"/>
</dbReference>